<dbReference type="Proteomes" id="UP001283361">
    <property type="component" value="Unassembled WGS sequence"/>
</dbReference>
<dbReference type="AlphaFoldDB" id="A0AAE0ZEE5"/>
<gene>
    <name evidence="1" type="ORF">RRG08_052908</name>
</gene>
<organism evidence="1 2">
    <name type="scientific">Elysia crispata</name>
    <name type="common">lettuce slug</name>
    <dbReference type="NCBI Taxonomy" id="231223"/>
    <lineage>
        <taxon>Eukaryota</taxon>
        <taxon>Metazoa</taxon>
        <taxon>Spiralia</taxon>
        <taxon>Lophotrochozoa</taxon>
        <taxon>Mollusca</taxon>
        <taxon>Gastropoda</taxon>
        <taxon>Heterobranchia</taxon>
        <taxon>Euthyneura</taxon>
        <taxon>Panpulmonata</taxon>
        <taxon>Sacoglossa</taxon>
        <taxon>Placobranchoidea</taxon>
        <taxon>Plakobranchidae</taxon>
        <taxon>Elysia</taxon>
    </lineage>
</organism>
<reference evidence="1" key="1">
    <citation type="journal article" date="2023" name="G3 (Bethesda)">
        <title>A reference genome for the long-term kleptoplast-retaining sea slug Elysia crispata morphotype clarki.</title>
        <authorList>
            <person name="Eastman K.E."/>
            <person name="Pendleton A.L."/>
            <person name="Shaikh M.A."/>
            <person name="Suttiyut T."/>
            <person name="Ogas R."/>
            <person name="Tomko P."/>
            <person name="Gavelis G."/>
            <person name="Widhalm J.R."/>
            <person name="Wisecaver J.H."/>
        </authorList>
    </citation>
    <scope>NUCLEOTIDE SEQUENCE</scope>
    <source>
        <strain evidence="1">ECLA1</strain>
    </source>
</reference>
<accession>A0AAE0ZEE5</accession>
<evidence type="ECO:0000313" key="1">
    <source>
        <dbReference type="EMBL" id="KAK3767765.1"/>
    </source>
</evidence>
<name>A0AAE0ZEE5_9GAST</name>
<sequence>MRQVMTPTSPTMKADATHFQQREVSTSCLRSRFTGFGPRRAFQAGVGWVEGEDFVEKRGVAMFPDSLTRFDDFCQYVGSVTRFHDFNQYPDSMTRFHDFCQYPGSVTWFDDPSQYPDSVTRFDDSCQNPSWKLGFMISVSFSRSQFTIPPLALVESPLLVGACCNNWASRLSLRDQP</sequence>
<dbReference type="EMBL" id="JAWDGP010004109">
    <property type="protein sequence ID" value="KAK3767765.1"/>
    <property type="molecule type" value="Genomic_DNA"/>
</dbReference>
<comment type="caution">
    <text evidence="1">The sequence shown here is derived from an EMBL/GenBank/DDBJ whole genome shotgun (WGS) entry which is preliminary data.</text>
</comment>
<proteinExistence type="predicted"/>
<evidence type="ECO:0000313" key="2">
    <source>
        <dbReference type="Proteomes" id="UP001283361"/>
    </source>
</evidence>
<keyword evidence="2" id="KW-1185">Reference proteome</keyword>
<protein>
    <submittedName>
        <fullName evidence="1">Uncharacterized protein</fullName>
    </submittedName>
</protein>